<keyword evidence="1" id="KW-0472">Membrane</keyword>
<reference evidence="2" key="1">
    <citation type="submission" date="2022-07" db="EMBL/GenBank/DDBJ databases">
        <title>The genome of Lyophyllum shimeji provides insight into the initial evolution of ectomycorrhizal fungal genome.</title>
        <authorList>
            <person name="Kobayashi Y."/>
            <person name="Shibata T."/>
            <person name="Hirakawa H."/>
            <person name="Shigenobu S."/>
            <person name="Nishiyama T."/>
            <person name="Yamada A."/>
            <person name="Hasebe M."/>
            <person name="Kawaguchi M."/>
        </authorList>
    </citation>
    <scope>NUCLEOTIDE SEQUENCE</scope>
    <source>
        <strain evidence="2">AT787</strain>
    </source>
</reference>
<sequence length="96" mass="9778">MNKTCRDATGEESGPWTVADVVGIIAVIAIPFAAAPLFYAGVGPLIPIGPIVTKGALVLSSPSTSTGSQTVVASCIAAVVAFGRFVTRHCPFFARS</sequence>
<dbReference type="Proteomes" id="UP001063166">
    <property type="component" value="Unassembled WGS sequence"/>
</dbReference>
<comment type="caution">
    <text evidence="2">The sequence shown here is derived from an EMBL/GenBank/DDBJ whole genome shotgun (WGS) entry which is preliminary data.</text>
</comment>
<name>A0A9P3UK84_LYOSH</name>
<accession>A0A9P3UK84</accession>
<organism evidence="2 3">
    <name type="scientific">Lyophyllum shimeji</name>
    <name type="common">Hon-shimeji</name>
    <name type="synonym">Tricholoma shimeji</name>
    <dbReference type="NCBI Taxonomy" id="47721"/>
    <lineage>
        <taxon>Eukaryota</taxon>
        <taxon>Fungi</taxon>
        <taxon>Dikarya</taxon>
        <taxon>Basidiomycota</taxon>
        <taxon>Agaricomycotina</taxon>
        <taxon>Agaricomycetes</taxon>
        <taxon>Agaricomycetidae</taxon>
        <taxon>Agaricales</taxon>
        <taxon>Tricholomatineae</taxon>
        <taxon>Lyophyllaceae</taxon>
        <taxon>Lyophyllum</taxon>
    </lineage>
</organism>
<evidence type="ECO:0000256" key="1">
    <source>
        <dbReference type="SAM" id="Phobius"/>
    </source>
</evidence>
<proteinExistence type="predicted"/>
<evidence type="ECO:0000313" key="2">
    <source>
        <dbReference type="EMBL" id="GLB37794.1"/>
    </source>
</evidence>
<feature type="transmembrane region" description="Helical" evidence="1">
    <location>
        <begin position="21"/>
        <end position="46"/>
    </location>
</feature>
<feature type="transmembrane region" description="Helical" evidence="1">
    <location>
        <begin position="66"/>
        <end position="86"/>
    </location>
</feature>
<evidence type="ECO:0000313" key="3">
    <source>
        <dbReference type="Proteomes" id="UP001063166"/>
    </source>
</evidence>
<protein>
    <submittedName>
        <fullName evidence="2">Uncharacterized protein</fullName>
    </submittedName>
</protein>
<keyword evidence="3" id="KW-1185">Reference proteome</keyword>
<keyword evidence="1" id="KW-0812">Transmembrane</keyword>
<dbReference type="AlphaFoldDB" id="A0A9P3UK84"/>
<dbReference type="EMBL" id="BRPK01000004">
    <property type="protein sequence ID" value="GLB37794.1"/>
    <property type="molecule type" value="Genomic_DNA"/>
</dbReference>
<keyword evidence="1" id="KW-1133">Transmembrane helix</keyword>
<gene>
    <name evidence="2" type="ORF">LshimejAT787_0408450</name>
</gene>